<gene>
    <name evidence="1" type="ORF">I4F81_007424</name>
</gene>
<protein>
    <submittedName>
        <fullName evidence="1">Uncharacterized protein</fullName>
    </submittedName>
</protein>
<dbReference type="Proteomes" id="UP000798662">
    <property type="component" value="Chromosome 2"/>
</dbReference>
<dbReference type="EMBL" id="CM020619">
    <property type="protein sequence ID" value="KAK1864888.1"/>
    <property type="molecule type" value="Genomic_DNA"/>
</dbReference>
<name>A0ACC3C512_PYRYE</name>
<reference evidence="1" key="1">
    <citation type="submission" date="2019-11" db="EMBL/GenBank/DDBJ databases">
        <title>Nori genome reveals adaptations in red seaweeds to the harsh intertidal environment.</title>
        <authorList>
            <person name="Wang D."/>
            <person name="Mao Y."/>
        </authorList>
    </citation>
    <scope>NUCLEOTIDE SEQUENCE</scope>
    <source>
        <tissue evidence="1">Gametophyte</tissue>
    </source>
</reference>
<comment type="caution">
    <text evidence="1">The sequence shown here is derived from an EMBL/GenBank/DDBJ whole genome shotgun (WGS) entry which is preliminary data.</text>
</comment>
<evidence type="ECO:0000313" key="1">
    <source>
        <dbReference type="EMBL" id="KAK1864888.1"/>
    </source>
</evidence>
<sequence length="183" mass="19887">MILNVGTALVGNLVFPATYTPPASSVGCRWSLRTCLLPVPLPLHCSPTLFPSHYRARSLLPPATMPSPLLLCYPAQVVCEVPLFVVAPGCLAVSARRPCSSSPWRATSSRWRFPCASFDCVWSYPLSVALHAPPSPFPTTPLALTCFPPRLLTPPRLPGSRRRLCICRPQTTPMPGWPPPPPP</sequence>
<proteinExistence type="predicted"/>
<evidence type="ECO:0000313" key="2">
    <source>
        <dbReference type="Proteomes" id="UP000798662"/>
    </source>
</evidence>
<keyword evidence="2" id="KW-1185">Reference proteome</keyword>
<accession>A0ACC3C512</accession>
<organism evidence="1 2">
    <name type="scientific">Pyropia yezoensis</name>
    <name type="common">Susabi-nori</name>
    <name type="synonym">Porphyra yezoensis</name>
    <dbReference type="NCBI Taxonomy" id="2788"/>
    <lineage>
        <taxon>Eukaryota</taxon>
        <taxon>Rhodophyta</taxon>
        <taxon>Bangiophyceae</taxon>
        <taxon>Bangiales</taxon>
        <taxon>Bangiaceae</taxon>
        <taxon>Pyropia</taxon>
    </lineage>
</organism>